<keyword evidence="2" id="KW-1185">Reference proteome</keyword>
<sequence>MISTHINVQADLEKRIAQHYADRKGGHAPKRVKTDHSMTSLTGQVILISLRVTVES</sequence>
<dbReference type="AlphaFoldDB" id="A0A1W1UAV3"/>
<proteinExistence type="predicted"/>
<reference evidence="1 2" key="1">
    <citation type="submission" date="2017-04" db="EMBL/GenBank/DDBJ databases">
        <authorList>
            <person name="Afonso C.L."/>
            <person name="Miller P.J."/>
            <person name="Scott M.A."/>
            <person name="Spackman E."/>
            <person name="Goraichik I."/>
            <person name="Dimitrov K.M."/>
            <person name="Suarez D.L."/>
            <person name="Swayne D.E."/>
        </authorList>
    </citation>
    <scope>NUCLEOTIDE SEQUENCE [LARGE SCALE GENOMIC DNA]</scope>
    <source>
        <strain evidence="1 2">KR-140</strain>
    </source>
</reference>
<dbReference type="RefSeq" id="WP_170928364.1">
    <property type="nucleotide sequence ID" value="NZ_FWWU01000002.1"/>
</dbReference>
<evidence type="ECO:0000313" key="1">
    <source>
        <dbReference type="EMBL" id="SMB78215.1"/>
    </source>
</evidence>
<evidence type="ECO:0000313" key="2">
    <source>
        <dbReference type="Proteomes" id="UP000192582"/>
    </source>
</evidence>
<organism evidence="1 2">
    <name type="scientific">Deinococcus hopiensis KR-140</name>
    <dbReference type="NCBI Taxonomy" id="695939"/>
    <lineage>
        <taxon>Bacteria</taxon>
        <taxon>Thermotogati</taxon>
        <taxon>Deinococcota</taxon>
        <taxon>Deinococci</taxon>
        <taxon>Deinococcales</taxon>
        <taxon>Deinococcaceae</taxon>
        <taxon>Deinococcus</taxon>
    </lineage>
</organism>
<protein>
    <submittedName>
        <fullName evidence="1">Uncharacterized protein</fullName>
    </submittedName>
</protein>
<dbReference type="EMBL" id="FWWU01000002">
    <property type="protein sequence ID" value="SMB78215.1"/>
    <property type="molecule type" value="Genomic_DNA"/>
</dbReference>
<dbReference type="Proteomes" id="UP000192582">
    <property type="component" value="Unassembled WGS sequence"/>
</dbReference>
<accession>A0A1W1UAV3</accession>
<gene>
    <name evidence="1" type="ORF">SAMN00790413_06555</name>
</gene>
<name>A0A1W1UAV3_9DEIO</name>